<evidence type="ECO:0000313" key="2">
    <source>
        <dbReference type="EMBL" id="SUY47589.1"/>
    </source>
</evidence>
<dbReference type="OrthoDB" id="1946350at2"/>
<sequence>MDNKKNIIIIIVIISVITALGYTGYKVLDKKDLSKSNGKGLFTMKTYIGDLYSLNEENEAFKLLEGSIKTRGIKFKENSKEYIILDEKDNLFSIDENGEKREIASNVLDYKISDYKGNAIYYKDKDNNLYRNIEDKEYKEDLTIDSDVDAFKIINNEVIYLKGLKDVYIKSENKESEKVSIEPLLLRNKGLKEDKIFFAEENKVYSYEIKKNDKEEIMDISVDEQNPPMFIEEAYRGILYLTMDFYSEKGIEIYYKNKNKEAIKLAEKISDYKISKNKRGVYYTVQDKENIVFYYKEFSEKEAVNIYECKTQGSILMATGDGIIVNIDEDMIYNIDPSGHKERIGSDPLSSIQKYKDNIVYLNDNNDLYIGKDKVQGDVKNFLVNEDLLAYITEGNKVFLIKNNNKPEVVIENAKDYNNIYFNNEELFKNVFQQSDIIGIWQQEDNDKVIFNFEKKKINLIAEHNSAKFNYATEPNYEGYISNINKDAVLVKIETHSKYVENNFISIDMIDRDNIKINGKVYKKIDIDTFDKFSSKNVNLEDNIKNNMGLEYSKLDIKCSNIMFDEGKIYFLYESNDENMPATILIDEEGIGYHYMDWLQDKKLVKNEEFNKRFNKEEAKLVPYNKDRIIDASKLKHSYIGNVNPSYITWYAAAEIAANDFFKERTDLNEEDVFFQVELMDGAYYVEVTKNKGFIYLYEISPLDGTISRKK</sequence>
<name>A0A381J9A9_9CLOT</name>
<evidence type="ECO:0000256" key="1">
    <source>
        <dbReference type="SAM" id="Phobius"/>
    </source>
</evidence>
<proteinExistence type="predicted"/>
<gene>
    <name evidence="2" type="ORF">NCTC9836_01924</name>
</gene>
<evidence type="ECO:0000313" key="3">
    <source>
        <dbReference type="Proteomes" id="UP000254664"/>
    </source>
</evidence>
<protein>
    <submittedName>
        <fullName evidence="2">Uncharacterized protein</fullName>
    </submittedName>
</protein>
<keyword evidence="1" id="KW-0472">Membrane</keyword>
<keyword evidence="1" id="KW-1133">Transmembrane helix</keyword>
<accession>A0A381J9A9</accession>
<dbReference type="EMBL" id="UFWZ01000001">
    <property type="protein sequence ID" value="SUY47589.1"/>
    <property type="molecule type" value="Genomic_DNA"/>
</dbReference>
<dbReference type="AlphaFoldDB" id="A0A381J9A9"/>
<organism evidence="2 3">
    <name type="scientific">Clostridium putrefaciens</name>
    <dbReference type="NCBI Taxonomy" id="99675"/>
    <lineage>
        <taxon>Bacteria</taxon>
        <taxon>Bacillati</taxon>
        <taxon>Bacillota</taxon>
        <taxon>Clostridia</taxon>
        <taxon>Eubacteriales</taxon>
        <taxon>Clostridiaceae</taxon>
        <taxon>Clostridium</taxon>
    </lineage>
</organism>
<dbReference type="Proteomes" id="UP000254664">
    <property type="component" value="Unassembled WGS sequence"/>
</dbReference>
<keyword evidence="3" id="KW-1185">Reference proteome</keyword>
<dbReference type="RefSeq" id="WP_147291420.1">
    <property type="nucleotide sequence ID" value="NZ_UFWZ01000001.1"/>
</dbReference>
<keyword evidence="1" id="KW-0812">Transmembrane</keyword>
<feature type="transmembrane region" description="Helical" evidence="1">
    <location>
        <begin position="7"/>
        <end position="25"/>
    </location>
</feature>
<reference evidence="2 3" key="1">
    <citation type="submission" date="2018-06" db="EMBL/GenBank/DDBJ databases">
        <authorList>
            <consortium name="Pathogen Informatics"/>
            <person name="Doyle S."/>
        </authorList>
    </citation>
    <scope>NUCLEOTIDE SEQUENCE [LARGE SCALE GENOMIC DNA]</scope>
    <source>
        <strain evidence="2 3">NCTC9836</strain>
    </source>
</reference>